<dbReference type="GO" id="GO:0044781">
    <property type="term" value="P:bacterial-type flagellum organization"/>
    <property type="evidence" value="ECO:0007669"/>
    <property type="project" value="InterPro"/>
</dbReference>
<feature type="region of interest" description="Disordered" evidence="1">
    <location>
        <begin position="1"/>
        <end position="22"/>
    </location>
</feature>
<dbReference type="KEGG" id="ppru:FDP22_23155"/>
<keyword evidence="3" id="KW-1185">Reference proteome</keyword>
<protein>
    <submittedName>
        <fullName evidence="2">Flagellar biosynthesis regulator FlaF</fullName>
    </submittedName>
</protein>
<keyword evidence="2" id="KW-0282">Flagellum</keyword>
<gene>
    <name evidence="2" type="primary">flaF</name>
    <name evidence="2" type="ORF">FDP22_23155</name>
</gene>
<dbReference type="Pfam" id="PF07309">
    <property type="entry name" value="FlaF"/>
    <property type="match status" value="1"/>
</dbReference>
<evidence type="ECO:0000313" key="3">
    <source>
        <dbReference type="Proteomes" id="UP000305888"/>
    </source>
</evidence>
<dbReference type="AlphaFoldDB" id="A0A5B8G6M6"/>
<keyword evidence="2" id="KW-0969">Cilium</keyword>
<dbReference type="InterPro" id="IPR010845">
    <property type="entry name" value="FlaF"/>
</dbReference>
<dbReference type="NCBIfam" id="NF009435">
    <property type="entry name" value="PRK12794.1"/>
    <property type="match status" value="1"/>
</dbReference>
<sequence>MNSAAFARTGYDSAAPAQGTPRRTEYRAFAQATHRLSRAGQTDPLDFPRLAEAVSENQRLWILLAADVADSANGLPAPLRAQIFYLAEFTRLHSRKILDGTATVAALIDINTAVMRGLRGGTESA</sequence>
<dbReference type="Proteomes" id="UP000305888">
    <property type="component" value="Plasmid pD4M1D"/>
</dbReference>
<name>A0A5B8G6M6_9RHOB</name>
<evidence type="ECO:0000313" key="2">
    <source>
        <dbReference type="EMBL" id="QDL94773.1"/>
    </source>
</evidence>
<dbReference type="OrthoDB" id="9808944at2"/>
<accession>A0A5B8G6M6</accession>
<keyword evidence="2" id="KW-0966">Cell projection</keyword>
<keyword evidence="2" id="KW-0614">Plasmid</keyword>
<evidence type="ECO:0000256" key="1">
    <source>
        <dbReference type="SAM" id="MobiDB-lite"/>
    </source>
</evidence>
<reference evidence="2 3" key="1">
    <citation type="submission" date="2019-06" db="EMBL/GenBank/DDBJ databases">
        <title>Genome sequence of Rhodobacteraceae bacterium D4M1.</title>
        <authorList>
            <person name="Cao J."/>
        </authorList>
    </citation>
    <scope>NUCLEOTIDE SEQUENCE [LARGE SCALE GENOMIC DNA]</scope>
    <source>
        <strain evidence="2 3">D4M1</strain>
        <plasmid evidence="3">pd4m1d</plasmid>
    </source>
</reference>
<dbReference type="RefSeq" id="WP_138578616.1">
    <property type="nucleotide sequence ID" value="NZ_CP040822.1"/>
</dbReference>
<proteinExistence type="predicted"/>
<dbReference type="EMBL" id="CP040822">
    <property type="protein sequence ID" value="QDL94773.1"/>
    <property type="molecule type" value="Genomic_DNA"/>
</dbReference>
<geneLocation type="plasmid" evidence="3">
    <name>pd4m1d</name>
</geneLocation>
<organism evidence="2 3">
    <name type="scientific">Paroceanicella profunda</name>
    <dbReference type="NCBI Taxonomy" id="2579971"/>
    <lineage>
        <taxon>Bacteria</taxon>
        <taxon>Pseudomonadati</taxon>
        <taxon>Pseudomonadota</taxon>
        <taxon>Alphaproteobacteria</taxon>
        <taxon>Rhodobacterales</taxon>
        <taxon>Paracoccaceae</taxon>
        <taxon>Paroceanicella</taxon>
    </lineage>
</organism>